<evidence type="ECO:0000313" key="3">
    <source>
        <dbReference type="Proteomes" id="UP000683575"/>
    </source>
</evidence>
<gene>
    <name evidence="2" type="ORF">KRR39_04130</name>
</gene>
<accession>A0A975T186</accession>
<dbReference type="Proteomes" id="UP000683575">
    <property type="component" value="Chromosome"/>
</dbReference>
<dbReference type="RefSeq" id="WP_216940870.1">
    <property type="nucleotide sequence ID" value="NZ_CP077062.1"/>
</dbReference>
<protein>
    <submittedName>
        <fullName evidence="2">Phosphotransferase</fullName>
    </submittedName>
</protein>
<proteinExistence type="predicted"/>
<name>A0A975T186_9ACTN</name>
<evidence type="ECO:0000313" key="2">
    <source>
        <dbReference type="EMBL" id="QWZ09024.1"/>
    </source>
</evidence>
<organism evidence="2 3">
    <name type="scientific">Nocardioides panacis</name>
    <dbReference type="NCBI Taxonomy" id="2849501"/>
    <lineage>
        <taxon>Bacteria</taxon>
        <taxon>Bacillati</taxon>
        <taxon>Actinomycetota</taxon>
        <taxon>Actinomycetes</taxon>
        <taxon>Propionibacteriales</taxon>
        <taxon>Nocardioidaceae</taxon>
        <taxon>Nocardioides</taxon>
    </lineage>
</organism>
<keyword evidence="3" id="KW-1185">Reference proteome</keyword>
<dbReference type="InterPro" id="IPR002575">
    <property type="entry name" value="Aminoglycoside_PTrfase"/>
</dbReference>
<dbReference type="Pfam" id="PF01636">
    <property type="entry name" value="APH"/>
    <property type="match status" value="1"/>
</dbReference>
<reference evidence="2" key="1">
    <citation type="submission" date="2021-06" db="EMBL/GenBank/DDBJ databases">
        <title>Complete genome sequence of Nocardioides sp. G188.</title>
        <authorList>
            <person name="Im W.-T."/>
        </authorList>
    </citation>
    <scope>NUCLEOTIDE SEQUENCE</scope>
    <source>
        <strain evidence="2">G188</strain>
    </source>
</reference>
<dbReference type="KEGG" id="nps:KRR39_04130"/>
<feature type="domain" description="Aminoglycoside phosphotransferase" evidence="1">
    <location>
        <begin position="12"/>
        <end position="226"/>
    </location>
</feature>
<sequence>MADLAPLGLAPVEEIGSGMEGTVIRLEGDLVAKVWHAAAPDDLAVRQAFYADVADALPLRTTRILDVVRVGDRWASIEPLLHGIPLAGPPTDLAADAVADVLAALGAATPTPAMTTLGALPGEPPLDVSGGFEDGLADLVERRANDVLATAVPGLPAASVAAAVRALPPAPAALVHGDLIPANVLLDDTGRPSAVIDFGFLTTVGDPAFDAAVTASIFDMYGDAARSTEARLDARLGVDPRRAAVHRAAYAVVTATCFSPTGDDGHFRWCVAMLGRDDVRAALS</sequence>
<dbReference type="EMBL" id="CP077062">
    <property type="protein sequence ID" value="QWZ09024.1"/>
    <property type="molecule type" value="Genomic_DNA"/>
</dbReference>
<dbReference type="AlphaFoldDB" id="A0A975T186"/>
<evidence type="ECO:0000259" key="1">
    <source>
        <dbReference type="Pfam" id="PF01636"/>
    </source>
</evidence>